<dbReference type="InterPro" id="IPR033705">
    <property type="entry name" value="Anticodon_Ia_Val"/>
</dbReference>
<proteinExistence type="inferred from homology"/>
<dbReference type="EC" id="6.1.1.9" evidence="4"/>
<evidence type="ECO:0000259" key="19">
    <source>
        <dbReference type="Pfam" id="PF00133"/>
    </source>
</evidence>
<dbReference type="FunFam" id="1.10.730.10:FF:000009">
    <property type="entry name" value="Valine--tRNA ligase, mitochondrial"/>
    <property type="match status" value="1"/>
</dbReference>
<evidence type="ECO:0000256" key="14">
    <source>
        <dbReference type="ARBA" id="ARBA00040837"/>
    </source>
</evidence>
<evidence type="ECO:0000256" key="2">
    <source>
        <dbReference type="ARBA" id="ARBA00004496"/>
    </source>
</evidence>
<dbReference type="GO" id="GO:0005524">
    <property type="term" value="F:ATP binding"/>
    <property type="evidence" value="ECO:0007669"/>
    <property type="project" value="UniProtKB-KW"/>
</dbReference>
<dbReference type="FunFam" id="3.40.50.620:FF:000020">
    <property type="entry name" value="Valine--tRNA ligase, mitochondrial"/>
    <property type="match status" value="1"/>
</dbReference>
<feature type="coiled-coil region" evidence="17">
    <location>
        <begin position="127"/>
        <end position="167"/>
    </location>
</feature>
<evidence type="ECO:0000256" key="3">
    <source>
        <dbReference type="ARBA" id="ARBA00005594"/>
    </source>
</evidence>
<comment type="caution">
    <text evidence="22">The sequence shown here is derived from an EMBL/GenBank/DDBJ whole genome shotgun (WGS) entry which is preliminary data.</text>
</comment>
<dbReference type="GO" id="GO:0006438">
    <property type="term" value="P:valyl-tRNA aminoacylation"/>
    <property type="evidence" value="ECO:0007669"/>
    <property type="project" value="InterPro"/>
</dbReference>
<dbReference type="Gene3D" id="1.10.730.10">
    <property type="entry name" value="Isoleucyl-tRNA Synthetase, Domain 1"/>
    <property type="match status" value="1"/>
</dbReference>
<dbReference type="InterPro" id="IPR009080">
    <property type="entry name" value="tRNAsynth_Ia_anticodon-bd"/>
</dbReference>
<keyword evidence="12 16" id="KW-0030">Aminoacyl-tRNA synthetase</keyword>
<dbReference type="GO" id="GO:0005739">
    <property type="term" value="C:mitochondrion"/>
    <property type="evidence" value="ECO:0007669"/>
    <property type="project" value="UniProtKB-SubCell"/>
</dbReference>
<dbReference type="NCBIfam" id="NF004349">
    <property type="entry name" value="PRK05729.1"/>
    <property type="match status" value="1"/>
</dbReference>
<dbReference type="GO" id="GO:0005829">
    <property type="term" value="C:cytosol"/>
    <property type="evidence" value="ECO:0007669"/>
    <property type="project" value="TreeGrafter"/>
</dbReference>
<keyword evidence="10 16" id="KW-0648">Protein biosynthesis</keyword>
<dbReference type="InterPro" id="IPR001412">
    <property type="entry name" value="aa-tRNA-synth_I_CS"/>
</dbReference>
<keyword evidence="7" id="KW-0493">Microtubule</keyword>
<keyword evidence="6 16" id="KW-0436">Ligase</keyword>
<reference evidence="22" key="1">
    <citation type="submission" date="2022-01" db="EMBL/GenBank/DDBJ databases">
        <title>Genome Sequence Resource for Two Populations of Ditylenchus destructor, the Migratory Endoparasitic Phytonematode.</title>
        <authorList>
            <person name="Zhang H."/>
            <person name="Lin R."/>
            <person name="Xie B."/>
        </authorList>
    </citation>
    <scope>NUCLEOTIDE SEQUENCE</scope>
    <source>
        <strain evidence="22">BazhouSP</strain>
    </source>
</reference>
<keyword evidence="11 17" id="KW-0175">Coiled coil</keyword>
<dbReference type="Proteomes" id="UP001201812">
    <property type="component" value="Unassembled WGS sequence"/>
</dbReference>
<feature type="domain" description="Methionyl/Valyl/Leucyl/Isoleucyl-tRNA synthetase anticodon-binding" evidence="20">
    <location>
        <begin position="886"/>
        <end position="1001"/>
    </location>
</feature>
<dbReference type="GO" id="GO:0002161">
    <property type="term" value="F:aminoacyl-tRNA deacylase activity"/>
    <property type="evidence" value="ECO:0007669"/>
    <property type="project" value="InterPro"/>
</dbReference>
<evidence type="ECO:0000313" key="23">
    <source>
        <dbReference type="Proteomes" id="UP001201812"/>
    </source>
</evidence>
<dbReference type="GO" id="GO:0005874">
    <property type="term" value="C:microtubule"/>
    <property type="evidence" value="ECO:0007669"/>
    <property type="project" value="UniProtKB-KW"/>
</dbReference>
<dbReference type="PROSITE" id="PS00178">
    <property type="entry name" value="AA_TRNA_LIGASE_I"/>
    <property type="match status" value="1"/>
</dbReference>
<feature type="domain" description="Kinesin-like protein KIF2A-like N-terminal" evidence="21">
    <location>
        <begin position="1"/>
        <end position="54"/>
    </location>
</feature>
<dbReference type="AlphaFoldDB" id="A0AAD4N9V8"/>
<dbReference type="CDD" id="cd07962">
    <property type="entry name" value="Anticodon_Ia_Val"/>
    <property type="match status" value="1"/>
</dbReference>
<evidence type="ECO:0000256" key="5">
    <source>
        <dbReference type="ARBA" id="ARBA00022490"/>
    </source>
</evidence>
<dbReference type="FunFam" id="3.40.50.620:FF:000078">
    <property type="entry name" value="Valine--tRNA ligase, mitochondrial"/>
    <property type="match status" value="1"/>
</dbReference>
<evidence type="ECO:0000256" key="18">
    <source>
        <dbReference type="SAM" id="MobiDB-lite"/>
    </source>
</evidence>
<keyword evidence="8 16" id="KW-0547">Nucleotide-binding</keyword>
<feature type="compositionally biased region" description="Polar residues" evidence="18">
    <location>
        <begin position="1008"/>
        <end position="1027"/>
    </location>
</feature>
<evidence type="ECO:0000256" key="12">
    <source>
        <dbReference type="ARBA" id="ARBA00023146"/>
    </source>
</evidence>
<feature type="region of interest" description="Disordered" evidence="18">
    <location>
        <begin position="93"/>
        <end position="127"/>
    </location>
</feature>
<evidence type="ECO:0000313" key="22">
    <source>
        <dbReference type="EMBL" id="KAI1716392.1"/>
    </source>
</evidence>
<dbReference type="EMBL" id="JAKKPZ010000010">
    <property type="protein sequence ID" value="KAI1716392.1"/>
    <property type="molecule type" value="Genomic_DNA"/>
</dbReference>
<evidence type="ECO:0000259" key="21">
    <source>
        <dbReference type="Pfam" id="PF22923"/>
    </source>
</evidence>
<dbReference type="Gene3D" id="3.90.740.10">
    <property type="entry name" value="Valyl/Leucyl/Isoleucyl-tRNA synthetase, editing domain"/>
    <property type="match status" value="1"/>
</dbReference>
<dbReference type="Gene3D" id="3.40.50.620">
    <property type="entry name" value="HUPs"/>
    <property type="match status" value="2"/>
</dbReference>
<dbReference type="CDD" id="cd00817">
    <property type="entry name" value="ValRS_core"/>
    <property type="match status" value="1"/>
</dbReference>
<keyword evidence="23" id="KW-1185">Reference proteome</keyword>
<dbReference type="InterPro" id="IPR014729">
    <property type="entry name" value="Rossmann-like_a/b/a_fold"/>
</dbReference>
<organism evidence="22 23">
    <name type="scientific">Ditylenchus destructor</name>
    <dbReference type="NCBI Taxonomy" id="166010"/>
    <lineage>
        <taxon>Eukaryota</taxon>
        <taxon>Metazoa</taxon>
        <taxon>Ecdysozoa</taxon>
        <taxon>Nematoda</taxon>
        <taxon>Chromadorea</taxon>
        <taxon>Rhabditida</taxon>
        <taxon>Tylenchina</taxon>
        <taxon>Tylenchomorpha</taxon>
        <taxon>Sphaerularioidea</taxon>
        <taxon>Anguinidae</taxon>
        <taxon>Anguininae</taxon>
        <taxon>Ditylenchus</taxon>
    </lineage>
</organism>
<comment type="catalytic activity">
    <reaction evidence="15">
        <text>tRNA(Val) + L-valine + ATP = L-valyl-tRNA(Val) + AMP + diphosphate</text>
        <dbReference type="Rhea" id="RHEA:10704"/>
        <dbReference type="Rhea" id="RHEA-COMP:9672"/>
        <dbReference type="Rhea" id="RHEA-COMP:9708"/>
        <dbReference type="ChEBI" id="CHEBI:30616"/>
        <dbReference type="ChEBI" id="CHEBI:33019"/>
        <dbReference type="ChEBI" id="CHEBI:57762"/>
        <dbReference type="ChEBI" id="CHEBI:78442"/>
        <dbReference type="ChEBI" id="CHEBI:78537"/>
        <dbReference type="ChEBI" id="CHEBI:456215"/>
        <dbReference type="EC" id="6.1.1.9"/>
    </reaction>
</comment>
<name>A0AAD4N9V8_9BILA</name>
<dbReference type="InterPro" id="IPR013155">
    <property type="entry name" value="M/V/L/I-tRNA-synth_anticd-bd"/>
</dbReference>
<evidence type="ECO:0000256" key="7">
    <source>
        <dbReference type="ARBA" id="ARBA00022701"/>
    </source>
</evidence>
<protein>
    <recommendedName>
        <fullName evidence="14">Valine--tRNA ligase, mitochondrial</fullName>
        <ecNumber evidence="4">6.1.1.9</ecNumber>
    </recommendedName>
    <alternativeName>
        <fullName evidence="13">Valyl-tRNA synthetase</fullName>
    </alternativeName>
</protein>
<comment type="similarity">
    <text evidence="3 16">Belongs to the class-I aminoacyl-tRNA synthetase family.</text>
</comment>
<dbReference type="PRINTS" id="PR00986">
    <property type="entry name" value="TRNASYNTHVAL"/>
</dbReference>
<dbReference type="InterPro" id="IPR002300">
    <property type="entry name" value="aa-tRNA-synth_Ia"/>
</dbReference>
<evidence type="ECO:0000256" key="4">
    <source>
        <dbReference type="ARBA" id="ARBA00013169"/>
    </source>
</evidence>
<dbReference type="Pfam" id="PF08264">
    <property type="entry name" value="Anticodon_1"/>
    <property type="match status" value="1"/>
</dbReference>
<evidence type="ECO:0000256" key="9">
    <source>
        <dbReference type="ARBA" id="ARBA00022840"/>
    </source>
</evidence>
<dbReference type="SUPFAM" id="SSF47323">
    <property type="entry name" value="Anticodon-binding domain of a subclass of class I aminoacyl-tRNA synthetases"/>
    <property type="match status" value="1"/>
</dbReference>
<dbReference type="InterPro" id="IPR002303">
    <property type="entry name" value="Valyl-tRNA_ligase"/>
</dbReference>
<dbReference type="InterPro" id="IPR054473">
    <property type="entry name" value="KIF2A-like_N"/>
</dbReference>
<evidence type="ECO:0000259" key="20">
    <source>
        <dbReference type="Pfam" id="PF08264"/>
    </source>
</evidence>
<accession>A0AAD4N9V8</accession>
<dbReference type="SUPFAM" id="SSF52374">
    <property type="entry name" value="Nucleotidylyl transferase"/>
    <property type="match status" value="1"/>
</dbReference>
<dbReference type="Pfam" id="PF22923">
    <property type="entry name" value="KIF2A-like_1st"/>
    <property type="match status" value="1"/>
</dbReference>
<feature type="region of interest" description="Disordered" evidence="18">
    <location>
        <begin position="981"/>
        <end position="1027"/>
    </location>
</feature>
<feature type="domain" description="Aminoacyl-tRNA synthetase class Ia" evidence="19">
    <location>
        <begin position="213"/>
        <end position="840"/>
    </location>
</feature>
<evidence type="ECO:0000256" key="8">
    <source>
        <dbReference type="ARBA" id="ARBA00022741"/>
    </source>
</evidence>
<evidence type="ECO:0000256" key="1">
    <source>
        <dbReference type="ARBA" id="ARBA00004173"/>
    </source>
</evidence>
<dbReference type="SUPFAM" id="SSF50677">
    <property type="entry name" value="ValRS/IleRS/LeuRS editing domain"/>
    <property type="match status" value="1"/>
</dbReference>
<dbReference type="NCBIfam" id="TIGR00422">
    <property type="entry name" value="valS"/>
    <property type="match status" value="1"/>
</dbReference>
<evidence type="ECO:0000256" key="16">
    <source>
        <dbReference type="RuleBase" id="RU363035"/>
    </source>
</evidence>
<sequence length="1027" mass="116830">MDGLSFGMVINVMRSDGRLHQAIISNLSADQGSITVQWFENGKDQGKTLSLAAVRRYNRDLFKSSNDSISSLTIVSPQKENLPILTFVDSDEKTTTSDAEDFSESKMSSVANQPANGEVKPKTDKQLEKEKIKAAAKAEKLAKLEAKKQKQKELEAQKAAKETADSKVGKKIEGTKAKSASVQYNADTKPGEKKDISVGLPASYIPRYVEAAWYEWWENEGFFRPEYGRDLSKPNPKGNFTIVIPPPNVTGTLHVGHALATTLEDTLTRWHRMQGKTVLFNPGCDHAGIATQVVVEKKLQREKGLSRHDVGREKFVEEVWKWKDEKGHIIYDQLKKMGASVDWDRVVFMMDKKIVRAVAEAFIRMHEKGVIYRSTRLVNWSCALRSAISDIEVDKKELNGSTLLSVPGYSEKIEFGVLISFAYPVEDSDEEMVVATTRIETMLGDVAIAVHPDDDRFHHLIGKRCKHPFLDRLLPIIADSFVDSSFGTGAVKITPAHDHNDYEVGKRHNLPFITIITNEGYLKDNCGSFSGMKRFDARKEVLQELKAMGLFRGVTDNPMVVPVCSRSRDIIEPIIKPQWYVKTDEMARKALDAVKNGKLSFIPEFYVDTWNRWLEDIRDWCISRQLWWGHRIPAYFISVNDPSIPAGDPTDNNYWISAHTEDEAISKAAKRFNVSKEKIQIKQDEDVLDTWFSSGMWPFSLMGWPEKTKDMERFFPGSLLETGHDILFFWVAKMVFLSEELCGELPFKEVFLHAMVRDAHGRKMSKSLGNVIDPIDVIHGITLEELHKKLEQGNLDQKELAIAKAGQARDYPLGIPECGTDALRFTLCAYIAKGRDINLDVLRAQGYRFFCNKIWQGFKFVTTKLDISSFSPPDAFQFSGNESNADLWIVSRLAYCISNTNQEFANYNFQKATTTLYNFWWYEFCDIYLEAIKQPFNEAKNVDTIRQVLYLCTETYLRLISPIMPFITEELWQRLPKRKPEKSPSICVADYPQASDYPPYDESLEPPQLQSSAQAKRNQNEGTPTQN</sequence>
<evidence type="ECO:0000256" key="10">
    <source>
        <dbReference type="ARBA" id="ARBA00022917"/>
    </source>
</evidence>
<gene>
    <name evidence="22" type="ORF">DdX_07440</name>
</gene>
<keyword evidence="9 16" id="KW-0067">ATP-binding</keyword>
<dbReference type="PANTHER" id="PTHR11946:SF109">
    <property type="entry name" value="VALINE--TRNA LIGASE"/>
    <property type="match status" value="1"/>
</dbReference>
<evidence type="ECO:0000256" key="17">
    <source>
        <dbReference type="SAM" id="Coils"/>
    </source>
</evidence>
<dbReference type="PANTHER" id="PTHR11946">
    <property type="entry name" value="VALYL-TRNA SYNTHETASES"/>
    <property type="match status" value="1"/>
</dbReference>
<dbReference type="InterPro" id="IPR009008">
    <property type="entry name" value="Val/Leu/Ile-tRNA-synth_edit"/>
</dbReference>
<comment type="subcellular location">
    <subcellularLocation>
        <location evidence="2">Cytoplasm</location>
    </subcellularLocation>
    <subcellularLocation>
        <location evidence="1">Mitochondrion</location>
    </subcellularLocation>
</comment>
<evidence type="ECO:0000256" key="13">
    <source>
        <dbReference type="ARBA" id="ARBA00029936"/>
    </source>
</evidence>
<feature type="compositionally biased region" description="Polar residues" evidence="18">
    <location>
        <begin position="105"/>
        <end position="115"/>
    </location>
</feature>
<evidence type="ECO:0000256" key="15">
    <source>
        <dbReference type="ARBA" id="ARBA00047552"/>
    </source>
</evidence>
<dbReference type="FunFam" id="3.90.740.10:FF:000005">
    <property type="entry name" value="Valine--tRNA ligase, mitochondrial"/>
    <property type="match status" value="1"/>
</dbReference>
<evidence type="ECO:0000256" key="6">
    <source>
        <dbReference type="ARBA" id="ARBA00022598"/>
    </source>
</evidence>
<dbReference type="GO" id="GO:0004832">
    <property type="term" value="F:valine-tRNA ligase activity"/>
    <property type="evidence" value="ECO:0007669"/>
    <property type="project" value="UniProtKB-EC"/>
</dbReference>
<evidence type="ECO:0000256" key="11">
    <source>
        <dbReference type="ARBA" id="ARBA00023054"/>
    </source>
</evidence>
<dbReference type="Pfam" id="PF00133">
    <property type="entry name" value="tRNA-synt_1"/>
    <property type="match status" value="1"/>
</dbReference>
<keyword evidence="5" id="KW-0963">Cytoplasm</keyword>